<protein>
    <recommendedName>
        <fullName evidence="1">M23ase beta-sheet core domain-containing protein</fullName>
    </recommendedName>
</protein>
<evidence type="ECO:0000313" key="2">
    <source>
        <dbReference type="EMBL" id="GGB21800.1"/>
    </source>
</evidence>
<dbReference type="InterPro" id="IPR011055">
    <property type="entry name" value="Dup_hybrid_motif"/>
</dbReference>
<reference evidence="3" key="1">
    <citation type="journal article" date="2019" name="Int. J. Syst. Evol. Microbiol.">
        <title>The Global Catalogue of Microorganisms (GCM) 10K type strain sequencing project: providing services to taxonomists for standard genome sequencing and annotation.</title>
        <authorList>
            <consortium name="The Broad Institute Genomics Platform"/>
            <consortium name="The Broad Institute Genome Sequencing Center for Infectious Disease"/>
            <person name="Wu L."/>
            <person name="Ma J."/>
        </authorList>
    </citation>
    <scope>NUCLEOTIDE SEQUENCE [LARGE SCALE GENOMIC DNA]</scope>
    <source>
        <strain evidence="3">CGMCC 1.10131</strain>
    </source>
</reference>
<dbReference type="RefSeq" id="WP_055733283.1">
    <property type="nucleotide sequence ID" value="NZ_BMDY01000046.1"/>
</dbReference>
<dbReference type="CDD" id="cd12797">
    <property type="entry name" value="M23_peptidase"/>
    <property type="match status" value="1"/>
</dbReference>
<dbReference type="InterPro" id="IPR016047">
    <property type="entry name" value="M23ase_b-sheet_dom"/>
</dbReference>
<comment type="caution">
    <text evidence="2">The sequence shown here is derived from an EMBL/GenBank/DDBJ whole genome shotgun (WGS) entry which is preliminary data.</text>
</comment>
<dbReference type="Proteomes" id="UP000651977">
    <property type="component" value="Unassembled WGS sequence"/>
</dbReference>
<evidence type="ECO:0000259" key="1">
    <source>
        <dbReference type="Pfam" id="PF01551"/>
    </source>
</evidence>
<name>A0ABQ1I739_9ALTE</name>
<dbReference type="PANTHER" id="PTHR21666">
    <property type="entry name" value="PEPTIDASE-RELATED"/>
    <property type="match status" value="1"/>
</dbReference>
<dbReference type="SUPFAM" id="SSF51261">
    <property type="entry name" value="Duplicated hybrid motif"/>
    <property type="match status" value="1"/>
</dbReference>
<proteinExistence type="predicted"/>
<sequence>MAKLQIAQSVGLGGVNTPKDIKAVQAALNQLLGLIPPTKKLAEDGKLGSKPENSKTVAAIKVFQKKVVGMVRPDGKIDVNGRSHRKINEKLFTGIANSPVITSLKFPLASKPTQSYKVAPRSFGSSRSSGSRKHAGCDLYADAGTEIYAMTDGVVKAHRKFYLGTYQLIVDHGSFIARYGEVDEALPDGIKVGDAVKKGQHIADVGLLTFKSGATMSMLHLEMYSGKASGALSDKSPNSNEYKRRSDLLDPTPYLDKAAL</sequence>
<evidence type="ECO:0000313" key="3">
    <source>
        <dbReference type="Proteomes" id="UP000651977"/>
    </source>
</evidence>
<dbReference type="Gene3D" id="2.70.70.10">
    <property type="entry name" value="Glucose Permease (Domain IIA)"/>
    <property type="match status" value="1"/>
</dbReference>
<dbReference type="EMBL" id="BMDY01000046">
    <property type="protein sequence ID" value="GGB21800.1"/>
    <property type="molecule type" value="Genomic_DNA"/>
</dbReference>
<gene>
    <name evidence="2" type="ORF">GCM10007414_38980</name>
</gene>
<organism evidence="2 3">
    <name type="scientific">Agarivorans gilvus</name>
    <dbReference type="NCBI Taxonomy" id="680279"/>
    <lineage>
        <taxon>Bacteria</taxon>
        <taxon>Pseudomonadati</taxon>
        <taxon>Pseudomonadota</taxon>
        <taxon>Gammaproteobacteria</taxon>
        <taxon>Alteromonadales</taxon>
        <taxon>Alteromonadaceae</taxon>
        <taxon>Agarivorans</taxon>
    </lineage>
</organism>
<dbReference type="PANTHER" id="PTHR21666:SF270">
    <property type="entry name" value="MUREIN HYDROLASE ACTIVATOR ENVC"/>
    <property type="match status" value="1"/>
</dbReference>
<dbReference type="InterPro" id="IPR050570">
    <property type="entry name" value="Cell_wall_metabolism_enzyme"/>
</dbReference>
<accession>A0ABQ1I739</accession>
<dbReference type="Pfam" id="PF01551">
    <property type="entry name" value="Peptidase_M23"/>
    <property type="match status" value="1"/>
</dbReference>
<feature type="domain" description="M23ase beta-sheet core" evidence="1">
    <location>
        <begin position="133"/>
        <end position="226"/>
    </location>
</feature>
<keyword evidence="3" id="KW-1185">Reference proteome</keyword>